<evidence type="ECO:0000256" key="5">
    <source>
        <dbReference type="SAM" id="MobiDB-lite"/>
    </source>
</evidence>
<keyword evidence="2 4" id="KW-0689">Ribosomal protein</keyword>
<dbReference type="Gene3D" id="3.30.63.20">
    <property type="match status" value="1"/>
</dbReference>
<feature type="compositionally biased region" description="Basic residues" evidence="5">
    <location>
        <begin position="53"/>
        <end position="62"/>
    </location>
</feature>
<evidence type="ECO:0000313" key="6">
    <source>
        <dbReference type="EMBL" id="KAL1503292.1"/>
    </source>
</evidence>
<proteinExistence type="inferred from homology"/>
<comment type="similarity">
    <text evidence="1 4">Belongs to the eukaryotic ribosomal protein eS25 family.</text>
</comment>
<name>A0AB34IMA9_PRYPA</name>
<sequence length="139" mass="15036">MLPLPSVRIPPSVSSAQSMDPSARTLHPAPKKDAKKKDDGGGKKKAAGTGGGKAKKKKWSKGKVKEKLANLVLFDKATYDKMLADVPKQKLITPSIISEKLKVNGSLARKAVKELLSKNLIRPILTHANQQIFTRATNT</sequence>
<evidence type="ECO:0000256" key="1">
    <source>
        <dbReference type="ARBA" id="ARBA00009106"/>
    </source>
</evidence>
<dbReference type="AlphaFoldDB" id="A0AB34IMA9"/>
<dbReference type="Pfam" id="PF03297">
    <property type="entry name" value="Ribosomal_S25"/>
    <property type="match status" value="1"/>
</dbReference>
<dbReference type="EMBL" id="JBGBPQ010000022">
    <property type="protein sequence ID" value="KAL1503292.1"/>
    <property type="molecule type" value="Genomic_DNA"/>
</dbReference>
<feature type="region of interest" description="Disordered" evidence="5">
    <location>
        <begin position="1"/>
        <end position="62"/>
    </location>
</feature>
<accession>A0AB34IMA9</accession>
<protein>
    <recommendedName>
        <fullName evidence="4">40S ribosomal protein S25</fullName>
    </recommendedName>
</protein>
<reference evidence="6 7" key="1">
    <citation type="journal article" date="2024" name="Science">
        <title>Giant polyketide synthase enzymes in the biosynthesis of giant marine polyether toxins.</title>
        <authorList>
            <person name="Fallon T.R."/>
            <person name="Shende V.V."/>
            <person name="Wierzbicki I.H."/>
            <person name="Pendleton A.L."/>
            <person name="Watervoot N.F."/>
            <person name="Auber R.P."/>
            <person name="Gonzalez D.J."/>
            <person name="Wisecaver J.H."/>
            <person name="Moore B.S."/>
        </authorList>
    </citation>
    <scope>NUCLEOTIDE SEQUENCE [LARGE SCALE GENOMIC DNA]</scope>
    <source>
        <strain evidence="6 7">12B1</strain>
    </source>
</reference>
<evidence type="ECO:0000313" key="7">
    <source>
        <dbReference type="Proteomes" id="UP001515480"/>
    </source>
</evidence>
<evidence type="ECO:0000256" key="2">
    <source>
        <dbReference type="ARBA" id="ARBA00022980"/>
    </source>
</evidence>
<comment type="caution">
    <text evidence="6">The sequence shown here is derived from an EMBL/GenBank/DDBJ whole genome shotgun (WGS) entry which is preliminary data.</text>
</comment>
<dbReference type="GO" id="GO:0005840">
    <property type="term" value="C:ribosome"/>
    <property type="evidence" value="ECO:0007669"/>
    <property type="project" value="UniProtKB-KW"/>
</dbReference>
<dbReference type="InterPro" id="IPR004977">
    <property type="entry name" value="Ribosomal_eS25"/>
</dbReference>
<evidence type="ECO:0000256" key="3">
    <source>
        <dbReference type="ARBA" id="ARBA00023274"/>
    </source>
</evidence>
<organism evidence="6 7">
    <name type="scientific">Prymnesium parvum</name>
    <name type="common">Toxic golden alga</name>
    <dbReference type="NCBI Taxonomy" id="97485"/>
    <lineage>
        <taxon>Eukaryota</taxon>
        <taxon>Haptista</taxon>
        <taxon>Haptophyta</taxon>
        <taxon>Prymnesiophyceae</taxon>
        <taxon>Prymnesiales</taxon>
        <taxon>Prymnesiaceae</taxon>
        <taxon>Prymnesium</taxon>
    </lineage>
</organism>
<dbReference type="PANTHER" id="PTHR12850">
    <property type="entry name" value="40S RIBOSOMAL PROTEIN S25"/>
    <property type="match status" value="1"/>
</dbReference>
<dbReference type="GO" id="GO:1990904">
    <property type="term" value="C:ribonucleoprotein complex"/>
    <property type="evidence" value="ECO:0007669"/>
    <property type="project" value="UniProtKB-KW"/>
</dbReference>
<gene>
    <name evidence="6" type="ORF">AB1Y20_011344</name>
</gene>
<keyword evidence="7" id="KW-1185">Reference proteome</keyword>
<keyword evidence="3 4" id="KW-0687">Ribonucleoprotein</keyword>
<dbReference type="Proteomes" id="UP001515480">
    <property type="component" value="Unassembled WGS sequence"/>
</dbReference>
<evidence type="ECO:0000256" key="4">
    <source>
        <dbReference type="RuleBase" id="RU366057"/>
    </source>
</evidence>
<feature type="compositionally biased region" description="Basic and acidic residues" evidence="5">
    <location>
        <begin position="30"/>
        <end position="42"/>
    </location>
</feature>
<dbReference type="FunFam" id="3.30.63.20:FF:000001">
    <property type="entry name" value="40S ribosomal protein S25"/>
    <property type="match status" value="1"/>
</dbReference>